<dbReference type="Proteomes" id="UP000299102">
    <property type="component" value="Unassembled WGS sequence"/>
</dbReference>
<comment type="caution">
    <text evidence="2">The sequence shown here is derived from an EMBL/GenBank/DDBJ whole genome shotgun (WGS) entry which is preliminary data.</text>
</comment>
<organism evidence="2 3">
    <name type="scientific">Eumeta variegata</name>
    <name type="common">Bagworm moth</name>
    <name type="synonym">Eumeta japonica</name>
    <dbReference type="NCBI Taxonomy" id="151549"/>
    <lineage>
        <taxon>Eukaryota</taxon>
        <taxon>Metazoa</taxon>
        <taxon>Ecdysozoa</taxon>
        <taxon>Arthropoda</taxon>
        <taxon>Hexapoda</taxon>
        <taxon>Insecta</taxon>
        <taxon>Pterygota</taxon>
        <taxon>Neoptera</taxon>
        <taxon>Endopterygota</taxon>
        <taxon>Lepidoptera</taxon>
        <taxon>Glossata</taxon>
        <taxon>Ditrysia</taxon>
        <taxon>Tineoidea</taxon>
        <taxon>Psychidae</taxon>
        <taxon>Oiketicinae</taxon>
        <taxon>Eumeta</taxon>
    </lineage>
</organism>
<evidence type="ECO:0000313" key="2">
    <source>
        <dbReference type="EMBL" id="GBP29016.1"/>
    </source>
</evidence>
<feature type="region of interest" description="Disordered" evidence="1">
    <location>
        <begin position="78"/>
        <end position="99"/>
    </location>
</feature>
<accession>A0A4C1USP9</accession>
<keyword evidence="3" id="KW-1185">Reference proteome</keyword>
<name>A0A4C1USP9_EUMVA</name>
<evidence type="ECO:0000313" key="3">
    <source>
        <dbReference type="Proteomes" id="UP000299102"/>
    </source>
</evidence>
<dbReference type="OrthoDB" id="7448710at2759"/>
<gene>
    <name evidence="2" type="ORF">EVAR_83918_1</name>
</gene>
<dbReference type="AlphaFoldDB" id="A0A4C1USP9"/>
<protein>
    <submittedName>
        <fullName evidence="2">Uncharacterized protein</fullName>
    </submittedName>
</protein>
<reference evidence="2 3" key="1">
    <citation type="journal article" date="2019" name="Commun. Biol.">
        <title>The bagworm genome reveals a unique fibroin gene that provides high tensile strength.</title>
        <authorList>
            <person name="Kono N."/>
            <person name="Nakamura H."/>
            <person name="Ohtoshi R."/>
            <person name="Tomita M."/>
            <person name="Numata K."/>
            <person name="Arakawa K."/>
        </authorList>
    </citation>
    <scope>NUCLEOTIDE SEQUENCE [LARGE SCALE GENOMIC DNA]</scope>
</reference>
<evidence type="ECO:0000256" key="1">
    <source>
        <dbReference type="SAM" id="MobiDB-lite"/>
    </source>
</evidence>
<feature type="region of interest" description="Disordered" evidence="1">
    <location>
        <begin position="1"/>
        <end position="33"/>
    </location>
</feature>
<dbReference type="EMBL" id="BGZK01000214">
    <property type="protein sequence ID" value="GBP29016.1"/>
    <property type="molecule type" value="Genomic_DNA"/>
</dbReference>
<sequence>MKIAQHYGVQRTPPRSANEPLRPGRDREQRASGPLSGIDSLAALYWGRIYVTLSRRVIVIRKRKWHLNRTRRRLEPDTLLDSSAAMSRPPQPRRRDTAAAGSVVSLTLIDNECIRFNRANDLLTGDFPEFHRAYPEWCSEAGAHHAPHLPLMGLRGYVNATANDSPEVFYDLTENRKKTYRPIECRVGIIFFSRFPGRDHAGDSIALGILRSNAIAHPAPAMHLVCSSNWRGADARPTADSDRVGKAFLYCATFSFTSGRIRPRLTTRAAGLAGRRLRAFVVAVGSGAARHRSPASIRPAPRAALNGEAAIHSGAACDRGRIDSLHDPPNEYNVCVSHSSGRGSFTDYTGLDGKFGVEEFHFRILSSFHVAKLI</sequence>
<proteinExistence type="predicted"/>